<dbReference type="InterPro" id="IPR006015">
    <property type="entry name" value="Universal_stress_UspA"/>
</dbReference>
<dbReference type="RefSeq" id="WP_010937848.1">
    <property type="nucleotide sequence ID" value="NC_008751.1"/>
</dbReference>
<name>A0A0H3A9S4_NITV4</name>
<dbReference type="SUPFAM" id="SSF52402">
    <property type="entry name" value="Adenine nucleotide alpha hydrolases-like"/>
    <property type="match status" value="1"/>
</dbReference>
<dbReference type="CDD" id="cd00293">
    <property type="entry name" value="USP-like"/>
    <property type="match status" value="1"/>
</dbReference>
<protein>
    <submittedName>
        <fullName evidence="3">UspA domain protein</fullName>
    </submittedName>
</protein>
<evidence type="ECO:0000256" key="1">
    <source>
        <dbReference type="ARBA" id="ARBA00008791"/>
    </source>
</evidence>
<evidence type="ECO:0000259" key="2">
    <source>
        <dbReference type="Pfam" id="PF00582"/>
    </source>
</evidence>
<organism evidence="3 4">
    <name type="scientific">Nitratidesulfovibrio vulgaris (strain DP4)</name>
    <name type="common">Desulfovibrio vulgaris</name>
    <dbReference type="NCBI Taxonomy" id="391774"/>
    <lineage>
        <taxon>Bacteria</taxon>
        <taxon>Pseudomonadati</taxon>
        <taxon>Thermodesulfobacteriota</taxon>
        <taxon>Desulfovibrionia</taxon>
        <taxon>Desulfovibrionales</taxon>
        <taxon>Desulfovibrionaceae</taxon>
        <taxon>Nitratidesulfovibrio</taxon>
    </lineage>
</organism>
<evidence type="ECO:0000313" key="4">
    <source>
        <dbReference type="Proteomes" id="UP000009173"/>
    </source>
</evidence>
<dbReference type="Gene3D" id="3.40.50.620">
    <property type="entry name" value="HUPs"/>
    <property type="match status" value="1"/>
</dbReference>
<dbReference type="SMR" id="A0A0H3A9S4"/>
<dbReference type="EMBL" id="CP000527">
    <property type="protein sequence ID" value="ABM29417.1"/>
    <property type="molecule type" value="Genomic_DNA"/>
</dbReference>
<dbReference type="Proteomes" id="UP000009173">
    <property type="component" value="Chromosome"/>
</dbReference>
<dbReference type="HOGENOM" id="CLU_049301_11_2_7"/>
<dbReference type="PANTHER" id="PTHR46268">
    <property type="entry name" value="STRESS RESPONSE PROTEIN NHAX"/>
    <property type="match status" value="1"/>
</dbReference>
<sequence>MKLLVPYDGSPQSDKALDTAVHLAQGMGGAIVVVNVVPDLCLMSEEIPAGDCDAVSRALDMNGSVALHRAGEKLKGSGVEVETVMKSGRIVDSILDVAQERSIDCIVIGAHGRHKALRMLLGSVSSKVAELSSCNVLIVK</sequence>
<dbReference type="KEGG" id="dvl:Dvul_2401"/>
<feature type="domain" description="UspA" evidence="2">
    <location>
        <begin position="2"/>
        <end position="140"/>
    </location>
</feature>
<dbReference type="InterPro" id="IPR006016">
    <property type="entry name" value="UspA"/>
</dbReference>
<dbReference type="Pfam" id="PF00582">
    <property type="entry name" value="Usp"/>
    <property type="match status" value="1"/>
</dbReference>
<dbReference type="PRINTS" id="PR01438">
    <property type="entry name" value="UNVRSLSTRESS"/>
</dbReference>
<accession>A0A0H3A9S4</accession>
<reference evidence="4" key="1">
    <citation type="journal article" date="2009" name="Environ. Microbiol.">
        <title>Contribution of mobile genetic elements to Desulfovibrio vulgaris genome plasticity.</title>
        <authorList>
            <person name="Walker C.B."/>
            <person name="Stolyar S."/>
            <person name="Chivian D."/>
            <person name="Pinel N."/>
            <person name="Gabster J.A."/>
            <person name="Dehal P.S."/>
            <person name="He Z."/>
            <person name="Yang Z.K."/>
            <person name="Yen H.C."/>
            <person name="Zhou J."/>
            <person name="Wall J.D."/>
            <person name="Hazen T.C."/>
            <person name="Arkin A.P."/>
            <person name="Stahl D.A."/>
        </authorList>
    </citation>
    <scope>NUCLEOTIDE SEQUENCE [LARGE SCALE GENOMIC DNA]</scope>
    <source>
        <strain evidence="4">DP4</strain>
    </source>
</reference>
<dbReference type="InterPro" id="IPR014729">
    <property type="entry name" value="Rossmann-like_a/b/a_fold"/>
</dbReference>
<dbReference type="PANTHER" id="PTHR46268:SF6">
    <property type="entry name" value="UNIVERSAL STRESS PROTEIN UP12"/>
    <property type="match status" value="1"/>
</dbReference>
<comment type="similarity">
    <text evidence="1">Belongs to the universal stress protein A family.</text>
</comment>
<evidence type="ECO:0000313" key="3">
    <source>
        <dbReference type="EMBL" id="ABM29417.1"/>
    </source>
</evidence>
<dbReference type="AlphaFoldDB" id="A0A0H3A9S4"/>
<proteinExistence type="inferred from homology"/>
<gene>
    <name evidence="3" type="ordered locus">Dvul_2401</name>
</gene>